<evidence type="ECO:0000313" key="2">
    <source>
        <dbReference type="EMBL" id="KAE8415854.1"/>
    </source>
</evidence>
<evidence type="ECO:0000256" key="1">
    <source>
        <dbReference type="SAM" id="Phobius"/>
    </source>
</evidence>
<organism evidence="2 3">
    <name type="scientific">Aspergillus pseudocaelatus</name>
    <dbReference type="NCBI Taxonomy" id="1825620"/>
    <lineage>
        <taxon>Eukaryota</taxon>
        <taxon>Fungi</taxon>
        <taxon>Dikarya</taxon>
        <taxon>Ascomycota</taxon>
        <taxon>Pezizomycotina</taxon>
        <taxon>Eurotiomycetes</taxon>
        <taxon>Eurotiomycetidae</taxon>
        <taxon>Eurotiales</taxon>
        <taxon>Aspergillaceae</taxon>
        <taxon>Aspergillus</taxon>
        <taxon>Aspergillus subgen. Circumdati</taxon>
    </lineage>
</organism>
<evidence type="ECO:0000313" key="3">
    <source>
        <dbReference type="Proteomes" id="UP000325395"/>
    </source>
</evidence>
<sequence length="131" mass="15003">MLGKGGRSGLKTLYSRSVHYIYTEGHTGHLLVLCYYFGVVGRVLHVVICFHFTFLTFFLSTLYFNEGEHTARSDKYDLTSRNYTTNIHLQSPTTISFPFFFFFSCMKECCTLPLVGASFRCISYTNISTVL</sequence>
<gene>
    <name evidence="2" type="ORF">BDV36DRAFT_215606</name>
</gene>
<proteinExistence type="predicted"/>
<protein>
    <submittedName>
        <fullName evidence="2">Uncharacterized protein</fullName>
    </submittedName>
</protein>
<keyword evidence="1" id="KW-1133">Transmembrane helix</keyword>
<keyword evidence="1" id="KW-0472">Membrane</keyword>
<dbReference type="EMBL" id="ML735760">
    <property type="protein sequence ID" value="KAE8415854.1"/>
    <property type="molecule type" value="Genomic_DNA"/>
</dbReference>
<keyword evidence="1" id="KW-0812">Transmembrane</keyword>
<accession>A0ABQ6WFI8</accession>
<reference evidence="2 3" key="1">
    <citation type="submission" date="2019-04" db="EMBL/GenBank/DDBJ databases">
        <authorList>
            <consortium name="DOE Joint Genome Institute"/>
            <person name="Mondo S."/>
            <person name="Kjaerbolling I."/>
            <person name="Vesth T."/>
            <person name="Frisvad J.C."/>
            <person name="Nybo J.L."/>
            <person name="Theobald S."/>
            <person name="Kildgaard S."/>
            <person name="Isbrandt T."/>
            <person name="Kuo A."/>
            <person name="Sato A."/>
            <person name="Lyhne E.K."/>
            <person name="Kogle M.E."/>
            <person name="Wiebenga A."/>
            <person name="Kun R.S."/>
            <person name="Lubbers R.J."/>
            <person name="Makela M.R."/>
            <person name="Barry K."/>
            <person name="Chovatia M."/>
            <person name="Clum A."/>
            <person name="Daum C."/>
            <person name="Haridas S."/>
            <person name="He G."/>
            <person name="LaButti K."/>
            <person name="Lipzen A."/>
            <person name="Riley R."/>
            <person name="Salamov A."/>
            <person name="Simmons B.A."/>
            <person name="Magnuson J.K."/>
            <person name="Henrissat B."/>
            <person name="Mortensen U.H."/>
            <person name="Larsen T.O."/>
            <person name="Devries R.P."/>
            <person name="Grigoriev I.V."/>
            <person name="Machida M."/>
            <person name="Baker S.E."/>
            <person name="Andersen M.R."/>
            <person name="Cantor M.N."/>
            <person name="Hua S.X."/>
        </authorList>
    </citation>
    <scope>NUCLEOTIDE SEQUENCE [LARGE SCALE GENOMIC DNA]</scope>
    <source>
        <strain evidence="2 3">CBS 117616</strain>
    </source>
</reference>
<name>A0ABQ6WFI8_9EURO</name>
<feature type="transmembrane region" description="Helical" evidence="1">
    <location>
        <begin position="20"/>
        <end position="38"/>
    </location>
</feature>
<feature type="transmembrane region" description="Helical" evidence="1">
    <location>
        <begin position="44"/>
        <end position="65"/>
    </location>
</feature>
<dbReference type="Proteomes" id="UP000325395">
    <property type="component" value="Unassembled WGS sequence"/>
</dbReference>
<keyword evidence="3" id="KW-1185">Reference proteome</keyword>